<dbReference type="InterPro" id="IPR001689">
    <property type="entry name" value="Flag_FliM"/>
</dbReference>
<organism evidence="15 16">
    <name type="scientific">Tepidiphilus thermophilus</name>
    <dbReference type="NCBI Taxonomy" id="876478"/>
    <lineage>
        <taxon>Bacteria</taxon>
        <taxon>Pseudomonadati</taxon>
        <taxon>Pseudomonadota</taxon>
        <taxon>Hydrogenophilia</taxon>
        <taxon>Hydrogenophilales</taxon>
        <taxon>Hydrogenophilaceae</taxon>
        <taxon>Tepidiphilus</taxon>
    </lineage>
</organism>
<evidence type="ECO:0000256" key="11">
    <source>
        <dbReference type="ARBA" id="ARBA00025044"/>
    </source>
</evidence>
<keyword evidence="16" id="KW-1185">Reference proteome</keyword>
<dbReference type="CDD" id="cd17908">
    <property type="entry name" value="FliM"/>
    <property type="match status" value="1"/>
</dbReference>
<protein>
    <recommendedName>
        <fullName evidence="4 12">Flagellar motor switch protein FliM</fullName>
    </recommendedName>
</protein>
<keyword evidence="8" id="KW-0283">Flagellar rotation</keyword>
<dbReference type="GO" id="GO:0050918">
    <property type="term" value="P:positive chemotaxis"/>
    <property type="evidence" value="ECO:0007669"/>
    <property type="project" value="TreeGrafter"/>
</dbReference>
<keyword evidence="9" id="KW-0472">Membrane</keyword>
<feature type="domain" description="Flagellar motor switch protein FliN-like C-terminal" evidence="14">
    <location>
        <begin position="254"/>
        <end position="322"/>
    </location>
</feature>
<proteinExistence type="inferred from homology"/>
<evidence type="ECO:0000256" key="10">
    <source>
        <dbReference type="ARBA" id="ARBA00023143"/>
    </source>
</evidence>
<evidence type="ECO:0000256" key="12">
    <source>
        <dbReference type="NCBIfam" id="TIGR01397"/>
    </source>
</evidence>
<feature type="region of interest" description="Disordered" evidence="13">
    <location>
        <begin position="323"/>
        <end position="348"/>
    </location>
</feature>
<dbReference type="Gene3D" id="2.30.330.10">
    <property type="entry name" value="SpoA-like"/>
    <property type="match status" value="1"/>
</dbReference>
<evidence type="ECO:0000256" key="9">
    <source>
        <dbReference type="ARBA" id="ARBA00023136"/>
    </source>
</evidence>
<dbReference type="Pfam" id="PF01052">
    <property type="entry name" value="FliMN_C"/>
    <property type="match status" value="1"/>
</dbReference>
<dbReference type="RefSeq" id="WP_055423992.1">
    <property type="nucleotide sequence ID" value="NZ_CYHH01000011.1"/>
</dbReference>
<dbReference type="PANTHER" id="PTHR30034:SF3">
    <property type="entry name" value="FLAGELLAR MOTOR SWITCH PROTEIN FLIM"/>
    <property type="match status" value="1"/>
</dbReference>
<dbReference type="OrthoDB" id="5289100at2"/>
<keyword evidence="7" id="KW-0997">Cell inner membrane</keyword>
<name>A0A0K6IX99_9PROT</name>
<dbReference type="AlphaFoldDB" id="A0A0K6IX99"/>
<dbReference type="GO" id="GO:0005886">
    <property type="term" value="C:plasma membrane"/>
    <property type="evidence" value="ECO:0007669"/>
    <property type="project" value="UniProtKB-SubCell"/>
</dbReference>
<evidence type="ECO:0000256" key="3">
    <source>
        <dbReference type="ARBA" id="ARBA00011049"/>
    </source>
</evidence>
<dbReference type="PIRSF" id="PIRSF002888">
    <property type="entry name" value="FliM"/>
    <property type="match status" value="1"/>
</dbReference>
<comment type="similarity">
    <text evidence="3">Belongs to the FliM family.</text>
</comment>
<evidence type="ECO:0000256" key="4">
    <source>
        <dbReference type="ARBA" id="ARBA00021898"/>
    </source>
</evidence>
<dbReference type="EMBL" id="CYHH01000011">
    <property type="protein sequence ID" value="CUB07713.1"/>
    <property type="molecule type" value="Genomic_DNA"/>
</dbReference>
<keyword evidence="15" id="KW-0282">Flagellum</keyword>
<dbReference type="SUPFAM" id="SSF103039">
    <property type="entry name" value="CheC-like"/>
    <property type="match status" value="1"/>
</dbReference>
<keyword evidence="10" id="KW-0975">Bacterial flagellum</keyword>
<keyword evidence="15" id="KW-0969">Cilium</keyword>
<dbReference type="InterPro" id="IPR036429">
    <property type="entry name" value="SpoA-like_sf"/>
</dbReference>
<evidence type="ECO:0000256" key="8">
    <source>
        <dbReference type="ARBA" id="ARBA00022779"/>
    </source>
</evidence>
<keyword evidence="15" id="KW-0966">Cell projection</keyword>
<comment type="subcellular location">
    <subcellularLocation>
        <location evidence="1">Bacterial flagellum basal body</location>
    </subcellularLocation>
    <subcellularLocation>
        <location evidence="2">Cell inner membrane</location>
        <topology evidence="2">Peripheral membrane protein</topology>
    </subcellularLocation>
</comment>
<dbReference type="SUPFAM" id="SSF101801">
    <property type="entry name" value="Surface presentation of antigens (SPOA)"/>
    <property type="match status" value="1"/>
</dbReference>
<evidence type="ECO:0000256" key="1">
    <source>
        <dbReference type="ARBA" id="ARBA00004117"/>
    </source>
</evidence>
<keyword evidence="5" id="KW-1003">Cell membrane</keyword>
<feature type="compositionally biased region" description="Polar residues" evidence="13">
    <location>
        <begin position="339"/>
        <end position="348"/>
    </location>
</feature>
<dbReference type="PRINTS" id="PR00955">
    <property type="entry name" value="FLGMOTORFLIM"/>
</dbReference>
<comment type="function">
    <text evidence="11">FliM is one of three proteins (FliG, FliN, FliM) that forms the rotor-mounted switch complex (C ring), located at the base of the basal body. This complex interacts with the CheY and CheZ chemotaxis proteins, in addition to contacting components of the motor that determine the direction of flagellar rotation.</text>
</comment>
<sequence>MVGGGEFLTQKEVDELLRDVTGESEEPETAPQEEGGIRPYNLATQERIVRGRMPTLELINERFARNLRIGLFNYIRRNVEVAVGALHVQKYAEFLRNLVIPSNLNLVQMKPFRGTGLIVMEPNLIFLVVDLLFGGDGRFRTRIEGRDFSPTEQRIILGLLNVVFEEYQKSWAPVYKIELNYVRSEMNPQFANIATPSEIVVTSQFALDFGIGQANLLLCWPYSMLEPVRDLLYSTMQSDQMTQDTRWTRNLGRRLMEAEVELRAELGYADMTLGDLVELRVGDVIPLDIPELTTLFCENIPVLRGRYGTREGHYALEVDHFVAEEEPEEEEASAPPPTLTGTASSTPS</sequence>
<dbReference type="GO" id="GO:0009425">
    <property type="term" value="C:bacterial-type flagellum basal body"/>
    <property type="evidence" value="ECO:0007669"/>
    <property type="project" value="UniProtKB-SubCell"/>
</dbReference>
<dbReference type="Pfam" id="PF02154">
    <property type="entry name" value="FliM"/>
    <property type="match status" value="1"/>
</dbReference>
<evidence type="ECO:0000256" key="13">
    <source>
        <dbReference type="SAM" id="MobiDB-lite"/>
    </source>
</evidence>
<evidence type="ECO:0000313" key="15">
    <source>
        <dbReference type="EMBL" id="CUB07713.1"/>
    </source>
</evidence>
<evidence type="ECO:0000256" key="2">
    <source>
        <dbReference type="ARBA" id="ARBA00004417"/>
    </source>
</evidence>
<dbReference type="GO" id="GO:0071978">
    <property type="term" value="P:bacterial-type flagellum-dependent swarming motility"/>
    <property type="evidence" value="ECO:0007669"/>
    <property type="project" value="TreeGrafter"/>
</dbReference>
<dbReference type="PANTHER" id="PTHR30034">
    <property type="entry name" value="FLAGELLAR MOTOR SWITCH PROTEIN FLIM"/>
    <property type="match status" value="1"/>
</dbReference>
<evidence type="ECO:0000256" key="5">
    <source>
        <dbReference type="ARBA" id="ARBA00022475"/>
    </source>
</evidence>
<evidence type="ECO:0000259" key="14">
    <source>
        <dbReference type="Pfam" id="PF01052"/>
    </source>
</evidence>
<dbReference type="NCBIfam" id="TIGR01397">
    <property type="entry name" value="fliM_switch"/>
    <property type="match status" value="1"/>
</dbReference>
<accession>A0A0K6IX99</accession>
<dbReference type="InterPro" id="IPR028976">
    <property type="entry name" value="CheC-like_sf"/>
</dbReference>
<dbReference type="InterPro" id="IPR001543">
    <property type="entry name" value="FliN-like_C"/>
</dbReference>
<evidence type="ECO:0000256" key="6">
    <source>
        <dbReference type="ARBA" id="ARBA00022500"/>
    </source>
</evidence>
<gene>
    <name evidence="15" type="ORF">Ga0061068_1113</name>
</gene>
<dbReference type="GO" id="GO:0003774">
    <property type="term" value="F:cytoskeletal motor activity"/>
    <property type="evidence" value="ECO:0007669"/>
    <property type="project" value="InterPro"/>
</dbReference>
<keyword evidence="6" id="KW-0145">Chemotaxis</keyword>
<dbReference type="Proteomes" id="UP000182108">
    <property type="component" value="Unassembled WGS sequence"/>
</dbReference>
<dbReference type="Gene3D" id="3.40.1550.10">
    <property type="entry name" value="CheC-like"/>
    <property type="match status" value="1"/>
</dbReference>
<evidence type="ECO:0000256" key="7">
    <source>
        <dbReference type="ARBA" id="ARBA00022519"/>
    </source>
</evidence>
<reference evidence="16" key="1">
    <citation type="submission" date="2015-08" db="EMBL/GenBank/DDBJ databases">
        <authorList>
            <person name="Babu N.S."/>
            <person name="Beckwith C.J."/>
            <person name="Beseler K.G."/>
            <person name="Brison A."/>
            <person name="Carone J.V."/>
            <person name="Caskin T.P."/>
            <person name="Diamond M."/>
            <person name="Durham M.E."/>
            <person name="Foxe J.M."/>
            <person name="Go M."/>
            <person name="Henderson B.A."/>
            <person name="Jones I.B."/>
            <person name="McGettigan J.A."/>
            <person name="Micheletti S.J."/>
            <person name="Nasrallah M.E."/>
            <person name="Ortiz D."/>
            <person name="Piller C.R."/>
            <person name="Privatt S.R."/>
            <person name="Schneider S.L."/>
            <person name="Sharp S."/>
            <person name="Smith T.C."/>
            <person name="Stanton J.D."/>
            <person name="Ullery H.E."/>
            <person name="Wilson R.J."/>
            <person name="Serrano M.G."/>
            <person name="Buck G."/>
            <person name="Lee V."/>
            <person name="Wang Y."/>
            <person name="Carvalho R."/>
            <person name="Voegtly L."/>
            <person name="Shi R."/>
            <person name="Duckworth R."/>
            <person name="Johnson A."/>
            <person name="Loviza R."/>
            <person name="Walstead R."/>
            <person name="Shah Z."/>
            <person name="Kiflezghi M."/>
            <person name="Wade K."/>
            <person name="Ball S.L."/>
            <person name="Bradley K.W."/>
            <person name="Asai D.J."/>
            <person name="Bowman C.A."/>
            <person name="Russell D.A."/>
            <person name="Pope W.H."/>
            <person name="Jacobs-Sera D."/>
            <person name="Hendrix R.W."/>
            <person name="Hatfull G.F."/>
        </authorList>
    </citation>
    <scope>NUCLEOTIDE SEQUENCE [LARGE SCALE GENOMIC DNA]</scope>
    <source>
        <strain evidence="16">JCM 19170</strain>
    </source>
</reference>
<evidence type="ECO:0000313" key="16">
    <source>
        <dbReference type="Proteomes" id="UP000182108"/>
    </source>
</evidence>